<dbReference type="PANTHER" id="PTHR43877:SF1">
    <property type="entry name" value="ACETYLTRANSFERASE"/>
    <property type="match status" value="1"/>
</dbReference>
<dbReference type="AlphaFoldDB" id="A0A399IZE3"/>
<dbReference type="InterPro" id="IPR016181">
    <property type="entry name" value="Acyl_CoA_acyltransferase"/>
</dbReference>
<dbReference type="Gene3D" id="3.40.630.30">
    <property type="match status" value="1"/>
</dbReference>
<comment type="caution">
    <text evidence="5">The sequence shown here is derived from an EMBL/GenBank/DDBJ whole genome shotgun (WGS) entry which is preliminary data.</text>
</comment>
<dbReference type="PROSITE" id="PS51186">
    <property type="entry name" value="GNAT"/>
    <property type="match status" value="1"/>
</dbReference>
<name>A0A399IZE3_9RHOB</name>
<reference evidence="5 6" key="1">
    <citation type="submission" date="2018-08" db="EMBL/GenBank/DDBJ databases">
        <title>Pseudooceanicola sediminis CY03 in the family Rhodobacteracea.</title>
        <authorList>
            <person name="Zhang Y.-J."/>
        </authorList>
    </citation>
    <scope>NUCLEOTIDE SEQUENCE [LARGE SCALE GENOMIC DNA]</scope>
    <source>
        <strain evidence="5 6">CY03</strain>
    </source>
</reference>
<protein>
    <submittedName>
        <fullName evidence="5">N-acetyltransferase</fullName>
    </submittedName>
</protein>
<sequence>MSVSSDIPPEELLSEERLPARSGTLSASPAPRPLSGSLAPRTAQPEPEPDRWADVIIRPALPADTESVSRMLARSYRALLAPDYEPGLLREALPLIGQARPSLLTCGTYFIAEQGERVLAAGGWTDFSPHGAPGRAGEGHIRHVATDPDAARQGLGQRVLRRILRSARAAEVRVLHCQSTVTAAPFYESLGFEARAHIDVRLPTGLLFPAVQMRWQAEA</sequence>
<dbReference type="Pfam" id="PF13508">
    <property type="entry name" value="Acetyltransf_7"/>
    <property type="match status" value="1"/>
</dbReference>
<evidence type="ECO:0000313" key="5">
    <source>
        <dbReference type="EMBL" id="RII38523.1"/>
    </source>
</evidence>
<dbReference type="EMBL" id="QWJJ01000009">
    <property type="protein sequence ID" value="RII38523.1"/>
    <property type="molecule type" value="Genomic_DNA"/>
</dbReference>
<evidence type="ECO:0000256" key="1">
    <source>
        <dbReference type="ARBA" id="ARBA00022679"/>
    </source>
</evidence>
<dbReference type="InterPro" id="IPR050832">
    <property type="entry name" value="Bact_Acetyltransf"/>
</dbReference>
<evidence type="ECO:0000256" key="2">
    <source>
        <dbReference type="ARBA" id="ARBA00023315"/>
    </source>
</evidence>
<gene>
    <name evidence="5" type="ORF">DL237_11665</name>
</gene>
<feature type="domain" description="N-acetyltransferase" evidence="4">
    <location>
        <begin position="55"/>
        <end position="218"/>
    </location>
</feature>
<dbReference type="Proteomes" id="UP000265848">
    <property type="component" value="Unassembled WGS sequence"/>
</dbReference>
<proteinExistence type="predicted"/>
<dbReference type="CDD" id="cd04301">
    <property type="entry name" value="NAT_SF"/>
    <property type="match status" value="1"/>
</dbReference>
<dbReference type="SUPFAM" id="SSF55729">
    <property type="entry name" value="Acyl-CoA N-acyltransferases (Nat)"/>
    <property type="match status" value="1"/>
</dbReference>
<dbReference type="RefSeq" id="WP_119399241.1">
    <property type="nucleotide sequence ID" value="NZ_QWJJ01000009.1"/>
</dbReference>
<feature type="region of interest" description="Disordered" evidence="3">
    <location>
        <begin position="1"/>
        <end position="51"/>
    </location>
</feature>
<dbReference type="InterPro" id="IPR000182">
    <property type="entry name" value="GNAT_dom"/>
</dbReference>
<keyword evidence="6" id="KW-1185">Reference proteome</keyword>
<accession>A0A399IZE3</accession>
<dbReference type="GO" id="GO:0016747">
    <property type="term" value="F:acyltransferase activity, transferring groups other than amino-acyl groups"/>
    <property type="evidence" value="ECO:0007669"/>
    <property type="project" value="InterPro"/>
</dbReference>
<keyword evidence="2" id="KW-0012">Acyltransferase</keyword>
<dbReference type="PANTHER" id="PTHR43877">
    <property type="entry name" value="AMINOALKYLPHOSPHONATE N-ACETYLTRANSFERASE-RELATED-RELATED"/>
    <property type="match status" value="1"/>
</dbReference>
<evidence type="ECO:0000256" key="3">
    <source>
        <dbReference type="SAM" id="MobiDB-lite"/>
    </source>
</evidence>
<organism evidence="5 6">
    <name type="scientific">Pseudooceanicola sediminis</name>
    <dbReference type="NCBI Taxonomy" id="2211117"/>
    <lineage>
        <taxon>Bacteria</taxon>
        <taxon>Pseudomonadati</taxon>
        <taxon>Pseudomonadota</taxon>
        <taxon>Alphaproteobacteria</taxon>
        <taxon>Rhodobacterales</taxon>
        <taxon>Paracoccaceae</taxon>
        <taxon>Pseudooceanicola</taxon>
    </lineage>
</organism>
<dbReference type="OrthoDB" id="118465at2"/>
<keyword evidence="1 5" id="KW-0808">Transferase</keyword>
<evidence type="ECO:0000313" key="6">
    <source>
        <dbReference type="Proteomes" id="UP000265848"/>
    </source>
</evidence>
<evidence type="ECO:0000259" key="4">
    <source>
        <dbReference type="PROSITE" id="PS51186"/>
    </source>
</evidence>